<evidence type="ECO:0000313" key="2">
    <source>
        <dbReference type="EMBL" id="MBA6411734.1"/>
    </source>
</evidence>
<proteinExistence type="predicted"/>
<name>A0A7W2TTP8_9GAMM</name>
<dbReference type="PANTHER" id="PTHR35136">
    <property type="entry name" value="CYCLOEUCALENOL CYCLOISOMERASE"/>
    <property type="match status" value="1"/>
</dbReference>
<dbReference type="RefSeq" id="WP_182168597.1">
    <property type="nucleotide sequence ID" value="NZ_JACFXU010000012.1"/>
</dbReference>
<feature type="transmembrane region" description="Helical" evidence="1">
    <location>
        <begin position="51"/>
        <end position="72"/>
    </location>
</feature>
<organism evidence="2 3">
    <name type="scientific">Sediminihaliea albiluteola</name>
    <dbReference type="NCBI Taxonomy" id="2758564"/>
    <lineage>
        <taxon>Bacteria</taxon>
        <taxon>Pseudomonadati</taxon>
        <taxon>Pseudomonadota</taxon>
        <taxon>Gammaproteobacteria</taxon>
        <taxon>Cellvibrionales</taxon>
        <taxon>Halieaceae</taxon>
        <taxon>Sediminihaliea</taxon>
    </lineage>
</organism>
<keyword evidence="1" id="KW-0812">Transmembrane</keyword>
<evidence type="ECO:0000256" key="1">
    <source>
        <dbReference type="SAM" id="Phobius"/>
    </source>
</evidence>
<dbReference type="Proteomes" id="UP000539350">
    <property type="component" value="Unassembled WGS sequence"/>
</dbReference>
<evidence type="ECO:0008006" key="4">
    <source>
        <dbReference type="Google" id="ProtNLM"/>
    </source>
</evidence>
<evidence type="ECO:0000313" key="3">
    <source>
        <dbReference type="Proteomes" id="UP000539350"/>
    </source>
</evidence>
<dbReference type="AlphaFoldDB" id="A0A7W2TTP8"/>
<feature type="transmembrane region" description="Helical" evidence="1">
    <location>
        <begin position="224"/>
        <end position="244"/>
    </location>
</feature>
<dbReference type="EMBL" id="JACFXU010000012">
    <property type="protein sequence ID" value="MBA6411734.1"/>
    <property type="molecule type" value="Genomic_DNA"/>
</dbReference>
<reference evidence="2 3" key="1">
    <citation type="submission" date="2020-07" db="EMBL/GenBank/DDBJ databases">
        <title>Halieaceae bacterium, F7430, whole genome shotgun sequencing project.</title>
        <authorList>
            <person name="Jiang S."/>
            <person name="Liu Z.W."/>
            <person name="Du Z.J."/>
        </authorList>
    </citation>
    <scope>NUCLEOTIDE SEQUENCE [LARGE SCALE GENOMIC DNA]</scope>
    <source>
        <strain evidence="2 3">F7430</strain>
    </source>
</reference>
<protein>
    <recommendedName>
        <fullName evidence="4">Cycloeucalenol cycloisomerase</fullName>
    </recommendedName>
</protein>
<feature type="transmembrane region" description="Helical" evidence="1">
    <location>
        <begin position="265"/>
        <end position="286"/>
    </location>
</feature>
<feature type="transmembrane region" description="Helical" evidence="1">
    <location>
        <begin position="25"/>
        <end position="45"/>
    </location>
</feature>
<dbReference type="InterPro" id="IPR020532">
    <property type="entry name" value="Cycloeucalenol_cycloisomerase"/>
</dbReference>
<keyword evidence="1" id="KW-1133">Transmembrane helix</keyword>
<feature type="transmembrane region" description="Helical" evidence="1">
    <location>
        <begin position="179"/>
        <end position="199"/>
    </location>
</feature>
<keyword evidence="1" id="KW-0472">Membrane</keyword>
<sequence length="287" mass="33728">MTDPSPGASGYWFSPNPDKAWAEKFFLTVVPFWFLYNMAMVQMGWLETGTFWNIMQNLLMWVPYCVLVPWFLRRNSGIPWHQSYWFKFNLYMFCWIFFATYFHTEYFFEVLGLRYRFEEVNLFLDSALVGPDESTALARHMKVPPSMYLNAIVFFIVYHVTAVIVMRRIRTMTTSWNSGAARFAAWCAIVAIIAAFWGWGETYMYFVMIDNDGSNVWYEDLDAMLMYGSWFYALYFVVAFPNVYRMDESADGERWSLGRVMIESTFVAMVSLLLIDLATHVIGGPIY</sequence>
<keyword evidence="3" id="KW-1185">Reference proteome</keyword>
<dbReference type="PANTHER" id="PTHR35136:SF1">
    <property type="entry name" value="CYCLOEUCALENOL CYCLOISOMERASE"/>
    <property type="match status" value="1"/>
</dbReference>
<gene>
    <name evidence="2" type="ORF">H2508_01230</name>
</gene>
<feature type="transmembrane region" description="Helical" evidence="1">
    <location>
        <begin position="84"/>
        <end position="103"/>
    </location>
</feature>
<dbReference type="GO" id="GO:0047793">
    <property type="term" value="F:cycloeucalenol cycloisomerase activity"/>
    <property type="evidence" value="ECO:0007669"/>
    <property type="project" value="InterPro"/>
</dbReference>
<feature type="transmembrane region" description="Helical" evidence="1">
    <location>
        <begin position="147"/>
        <end position="167"/>
    </location>
</feature>
<comment type="caution">
    <text evidence="2">The sequence shown here is derived from an EMBL/GenBank/DDBJ whole genome shotgun (WGS) entry which is preliminary data.</text>
</comment>
<accession>A0A7W2TTP8</accession>